<dbReference type="EMBL" id="RCHS01002011">
    <property type="protein sequence ID" value="RMX50021.1"/>
    <property type="molecule type" value="Genomic_DNA"/>
</dbReference>
<organism evidence="7 8">
    <name type="scientific">Pocillopora damicornis</name>
    <name type="common">Cauliflower coral</name>
    <name type="synonym">Millepora damicornis</name>
    <dbReference type="NCBI Taxonomy" id="46731"/>
    <lineage>
        <taxon>Eukaryota</taxon>
        <taxon>Metazoa</taxon>
        <taxon>Cnidaria</taxon>
        <taxon>Anthozoa</taxon>
        <taxon>Hexacorallia</taxon>
        <taxon>Scleractinia</taxon>
        <taxon>Astrocoeniina</taxon>
        <taxon>Pocilloporidae</taxon>
        <taxon>Pocillopora</taxon>
    </lineage>
</organism>
<dbReference type="SMART" id="SM00174">
    <property type="entry name" value="RHO"/>
    <property type="match status" value="1"/>
</dbReference>
<evidence type="ECO:0000256" key="3">
    <source>
        <dbReference type="ARBA" id="ARBA00023134"/>
    </source>
</evidence>
<evidence type="ECO:0000313" key="8">
    <source>
        <dbReference type="Proteomes" id="UP000275408"/>
    </source>
</evidence>
<comment type="subcellular location">
    <subcellularLocation>
        <location evidence="6">Membrane</location>
        <topology evidence="6">Lipid-anchor</topology>
    </subcellularLocation>
</comment>
<comment type="similarity">
    <text evidence="1 6">Belongs to the small GTPase superfamily. Rab family.</text>
</comment>
<keyword evidence="8" id="KW-1185">Reference proteome</keyword>
<evidence type="ECO:0000256" key="1">
    <source>
        <dbReference type="ARBA" id="ARBA00006270"/>
    </source>
</evidence>
<gene>
    <name evidence="7" type="ORF">pdam_00002830</name>
</gene>
<dbReference type="PANTHER" id="PTHR47981">
    <property type="entry name" value="RAB FAMILY"/>
    <property type="match status" value="1"/>
</dbReference>
<reference evidence="7 8" key="1">
    <citation type="journal article" date="2018" name="Sci. Rep.">
        <title>Comparative analysis of the Pocillopora damicornis genome highlights role of immune system in coral evolution.</title>
        <authorList>
            <person name="Cunning R."/>
            <person name="Bay R.A."/>
            <person name="Gillette P."/>
            <person name="Baker A.C."/>
            <person name="Traylor-Knowles N."/>
        </authorList>
    </citation>
    <scope>NUCLEOTIDE SEQUENCE [LARGE SCALE GENOMIC DNA]</scope>
    <source>
        <strain evidence="7">RSMAS</strain>
        <tissue evidence="7">Whole animal</tissue>
    </source>
</reference>
<sequence>MDAKEHLYKVLVIGEYGVGKVSEDDGRSALEDFRVPWFLPTFGIVLGWSFTPNYKLTIGVDFALKVLYWDEMTKINLQLWDVAGHERFGHMTRVYYKYAIAAIIVFDLTRPPTFDAVLKWHWDVNQKVMLTNEKPIPVLLLANKCDLKEHPYDEERLNQFCQEHGFIGWFPTSAKEDQNIDEAMQVLVQAILSVSGESKTPNLNDCVALRGTVLQSSTLMSYDSRYMVDFSQKYQTDESYSQAVPPSKERKCCPG</sequence>
<name>A0A3M6U8U1_POCDA</name>
<dbReference type="STRING" id="46731.A0A3M6U8U1"/>
<dbReference type="GO" id="GO:0005525">
    <property type="term" value="F:GTP binding"/>
    <property type="evidence" value="ECO:0007669"/>
    <property type="project" value="UniProtKB-UniRule"/>
</dbReference>
<dbReference type="PRINTS" id="PR00449">
    <property type="entry name" value="RASTRNSFRMNG"/>
</dbReference>
<keyword evidence="2 6" id="KW-0547">Nucleotide-binding</keyword>
<dbReference type="GO" id="GO:0005770">
    <property type="term" value="C:late endosome"/>
    <property type="evidence" value="ECO:0007669"/>
    <property type="project" value="TreeGrafter"/>
</dbReference>
<dbReference type="Pfam" id="PF00071">
    <property type="entry name" value="Ras"/>
    <property type="match status" value="1"/>
</dbReference>
<evidence type="ECO:0000256" key="6">
    <source>
        <dbReference type="RuleBase" id="RU367128"/>
    </source>
</evidence>
<dbReference type="PANTHER" id="PTHR47981:SF39">
    <property type="entry name" value="RAS-RELATED PROTEIN RAB"/>
    <property type="match status" value="1"/>
</dbReference>
<dbReference type="CDD" id="cd04107">
    <property type="entry name" value="Rab32_Rab38"/>
    <property type="match status" value="1"/>
</dbReference>
<keyword evidence="4 6" id="KW-0449">Lipoprotein</keyword>
<proteinExistence type="inferred from homology"/>
<keyword evidence="5 6" id="KW-0636">Prenylation</keyword>
<dbReference type="InterPro" id="IPR027417">
    <property type="entry name" value="P-loop_NTPase"/>
</dbReference>
<dbReference type="NCBIfam" id="TIGR00231">
    <property type="entry name" value="small_GTP"/>
    <property type="match status" value="1"/>
</dbReference>
<dbReference type="PROSITE" id="PS51421">
    <property type="entry name" value="RAS"/>
    <property type="match status" value="1"/>
</dbReference>
<evidence type="ECO:0000313" key="7">
    <source>
        <dbReference type="EMBL" id="RMX50021.1"/>
    </source>
</evidence>
<dbReference type="GO" id="GO:0003924">
    <property type="term" value="F:GTPase activity"/>
    <property type="evidence" value="ECO:0007669"/>
    <property type="project" value="UniProtKB-UniRule"/>
</dbReference>
<dbReference type="InterPro" id="IPR030697">
    <property type="entry name" value="Rab29/Rab38/Rab32"/>
</dbReference>
<dbReference type="InterPro" id="IPR005225">
    <property type="entry name" value="Small_GTP-bd"/>
</dbReference>
<dbReference type="GO" id="GO:0016020">
    <property type="term" value="C:membrane"/>
    <property type="evidence" value="ECO:0007669"/>
    <property type="project" value="UniProtKB-SubCell"/>
</dbReference>
<evidence type="ECO:0000256" key="2">
    <source>
        <dbReference type="ARBA" id="ARBA00022741"/>
    </source>
</evidence>
<evidence type="ECO:0000256" key="4">
    <source>
        <dbReference type="ARBA" id="ARBA00023288"/>
    </source>
</evidence>
<dbReference type="GO" id="GO:0005802">
    <property type="term" value="C:trans-Golgi network"/>
    <property type="evidence" value="ECO:0007669"/>
    <property type="project" value="UniProtKB-UniRule"/>
</dbReference>
<accession>A0A3M6U8U1</accession>
<dbReference type="SMART" id="SM00175">
    <property type="entry name" value="RAB"/>
    <property type="match status" value="1"/>
</dbReference>
<dbReference type="OrthoDB" id="245989at2759"/>
<dbReference type="FunFam" id="3.40.50.300:FF:002133">
    <property type="entry name" value="Ras family protein"/>
    <property type="match status" value="1"/>
</dbReference>
<keyword evidence="3 6" id="KW-0342">GTP-binding</keyword>
<dbReference type="Proteomes" id="UP000275408">
    <property type="component" value="Unassembled WGS sequence"/>
</dbReference>
<comment type="caution">
    <text evidence="7">The sequence shown here is derived from an EMBL/GenBank/DDBJ whole genome shotgun (WGS) entry which is preliminary data.</text>
</comment>
<dbReference type="GO" id="GO:0008333">
    <property type="term" value="P:endosome to lysosome transport"/>
    <property type="evidence" value="ECO:0007669"/>
    <property type="project" value="TreeGrafter"/>
</dbReference>
<keyword evidence="6" id="KW-0472">Membrane</keyword>
<dbReference type="SMART" id="SM00173">
    <property type="entry name" value="RAS"/>
    <property type="match status" value="1"/>
</dbReference>
<protein>
    <recommendedName>
        <fullName evidence="6">Ras-related protein Rab</fullName>
    </recommendedName>
</protein>
<dbReference type="Gene3D" id="3.40.50.300">
    <property type="entry name" value="P-loop containing nucleotide triphosphate hydrolases"/>
    <property type="match status" value="1"/>
</dbReference>
<dbReference type="GO" id="GO:0045335">
    <property type="term" value="C:phagocytic vesicle"/>
    <property type="evidence" value="ECO:0007669"/>
    <property type="project" value="TreeGrafter"/>
</dbReference>
<dbReference type="InterPro" id="IPR001806">
    <property type="entry name" value="Small_GTPase"/>
</dbReference>
<dbReference type="AlphaFoldDB" id="A0A3M6U8U1"/>
<evidence type="ECO:0000256" key="5">
    <source>
        <dbReference type="ARBA" id="ARBA00023289"/>
    </source>
</evidence>
<dbReference type="GO" id="GO:0090385">
    <property type="term" value="P:phagosome-lysosome fusion"/>
    <property type="evidence" value="ECO:0007669"/>
    <property type="project" value="TreeGrafter"/>
</dbReference>
<dbReference type="GO" id="GO:0005764">
    <property type="term" value="C:lysosome"/>
    <property type="evidence" value="ECO:0007669"/>
    <property type="project" value="TreeGrafter"/>
</dbReference>
<dbReference type="PROSITE" id="PS51419">
    <property type="entry name" value="RAB"/>
    <property type="match status" value="1"/>
</dbReference>
<dbReference type="SUPFAM" id="SSF52540">
    <property type="entry name" value="P-loop containing nucleoside triphosphate hydrolases"/>
    <property type="match status" value="1"/>
</dbReference>
<comment type="function">
    <text evidence="6">The small GTPases Rab are key regulators in vesicle trafficking.</text>
</comment>